<gene>
    <name evidence="2" type="ORF">LARSCL_LOCUS8865</name>
</gene>
<reference evidence="2 3" key="1">
    <citation type="submission" date="2024-04" db="EMBL/GenBank/DDBJ databases">
        <authorList>
            <person name="Rising A."/>
            <person name="Reimegard J."/>
            <person name="Sonavane S."/>
            <person name="Akerstrom W."/>
            <person name="Nylinder S."/>
            <person name="Hedman E."/>
            <person name="Kallberg Y."/>
        </authorList>
    </citation>
    <scope>NUCLEOTIDE SEQUENCE [LARGE SCALE GENOMIC DNA]</scope>
</reference>
<organism evidence="2 3">
    <name type="scientific">Larinioides sclopetarius</name>
    <dbReference type="NCBI Taxonomy" id="280406"/>
    <lineage>
        <taxon>Eukaryota</taxon>
        <taxon>Metazoa</taxon>
        <taxon>Ecdysozoa</taxon>
        <taxon>Arthropoda</taxon>
        <taxon>Chelicerata</taxon>
        <taxon>Arachnida</taxon>
        <taxon>Araneae</taxon>
        <taxon>Araneomorphae</taxon>
        <taxon>Entelegynae</taxon>
        <taxon>Araneoidea</taxon>
        <taxon>Araneidae</taxon>
        <taxon>Larinioides</taxon>
    </lineage>
</organism>
<keyword evidence="3" id="KW-1185">Reference proteome</keyword>
<sequence length="56" mass="6252">MNLVIDEAVEKTKEGQQNAIGMVVSIVIDYILFFYLVSTFSFGNSVLEFLGFGIIM</sequence>
<keyword evidence="1" id="KW-0472">Membrane</keyword>
<protein>
    <submittedName>
        <fullName evidence="2">Uncharacterized protein</fullName>
    </submittedName>
</protein>
<dbReference type="AlphaFoldDB" id="A0AAV2A202"/>
<keyword evidence="1" id="KW-0812">Transmembrane</keyword>
<keyword evidence="1" id="KW-1133">Transmembrane helix</keyword>
<evidence type="ECO:0000313" key="3">
    <source>
        <dbReference type="Proteomes" id="UP001497382"/>
    </source>
</evidence>
<evidence type="ECO:0000256" key="1">
    <source>
        <dbReference type="SAM" id="Phobius"/>
    </source>
</evidence>
<comment type="caution">
    <text evidence="2">The sequence shown here is derived from an EMBL/GenBank/DDBJ whole genome shotgun (WGS) entry which is preliminary data.</text>
</comment>
<name>A0AAV2A202_9ARAC</name>
<feature type="transmembrane region" description="Helical" evidence="1">
    <location>
        <begin position="20"/>
        <end position="42"/>
    </location>
</feature>
<proteinExistence type="predicted"/>
<evidence type="ECO:0000313" key="2">
    <source>
        <dbReference type="EMBL" id="CAL1276829.1"/>
    </source>
</evidence>
<accession>A0AAV2A202</accession>
<dbReference type="EMBL" id="CAXIEN010000096">
    <property type="protein sequence ID" value="CAL1276829.1"/>
    <property type="molecule type" value="Genomic_DNA"/>
</dbReference>
<dbReference type="Proteomes" id="UP001497382">
    <property type="component" value="Unassembled WGS sequence"/>
</dbReference>